<evidence type="ECO:0000256" key="5">
    <source>
        <dbReference type="ARBA" id="ARBA00023136"/>
    </source>
</evidence>
<evidence type="ECO:0000256" key="3">
    <source>
        <dbReference type="ARBA" id="ARBA00022622"/>
    </source>
</evidence>
<keyword evidence="4 8" id="KW-0732">Signal</keyword>
<evidence type="ECO:0000256" key="7">
    <source>
        <dbReference type="ARBA" id="ARBA00023288"/>
    </source>
</evidence>
<protein>
    <submittedName>
        <fullName evidence="10">GPI-anchored protein</fullName>
    </submittedName>
</protein>
<gene>
    <name evidence="10" type="primary">PGAX</name>
</gene>
<dbReference type="CDD" id="cd21176">
    <property type="entry name" value="LPMO_auxiliary-like"/>
    <property type="match status" value="1"/>
</dbReference>
<dbReference type="GO" id="GO:0005886">
    <property type="term" value="C:plasma membrane"/>
    <property type="evidence" value="ECO:0007669"/>
    <property type="project" value="UniProtKB-SubCell"/>
</dbReference>
<evidence type="ECO:0000256" key="6">
    <source>
        <dbReference type="ARBA" id="ARBA00023180"/>
    </source>
</evidence>
<dbReference type="InterPro" id="IPR046530">
    <property type="entry name" value="BIM1-like_dom"/>
</dbReference>
<dbReference type="GO" id="GO:0098552">
    <property type="term" value="C:side of membrane"/>
    <property type="evidence" value="ECO:0007669"/>
    <property type="project" value="UniProtKB-KW"/>
</dbReference>
<comment type="subcellular location">
    <subcellularLocation>
        <location evidence="1">Cell membrane</location>
        <topology evidence="1">Lipid-anchor</topology>
        <topology evidence="1">GPI-anchor</topology>
    </subcellularLocation>
</comment>
<feature type="domain" description="Copper acquisition factor BIM1-like" evidence="9">
    <location>
        <begin position="20"/>
        <end position="165"/>
    </location>
</feature>
<proteinExistence type="evidence at transcript level"/>
<keyword evidence="3" id="KW-0336">GPI-anchor</keyword>
<evidence type="ECO:0000259" key="9">
    <source>
        <dbReference type="Pfam" id="PF20238"/>
    </source>
</evidence>
<dbReference type="PANTHER" id="PTHR34992:SF11">
    <property type="entry name" value="COPPER ACQUISITION FACTOR BIM1-LIKE DOMAIN-CONTAINING PROTEIN"/>
    <property type="match status" value="1"/>
</dbReference>
<evidence type="ECO:0000256" key="4">
    <source>
        <dbReference type="ARBA" id="ARBA00022729"/>
    </source>
</evidence>
<keyword evidence="5" id="KW-0472">Membrane</keyword>
<evidence type="ECO:0000313" key="10">
    <source>
        <dbReference type="EMBL" id="AOR51873.1"/>
    </source>
</evidence>
<keyword evidence="7" id="KW-0449">Lipoprotein</keyword>
<dbReference type="Pfam" id="PF20238">
    <property type="entry name" value="BIM1-like_dom"/>
    <property type="match status" value="1"/>
</dbReference>
<feature type="signal peptide" evidence="8">
    <location>
        <begin position="1"/>
        <end position="21"/>
    </location>
</feature>
<sequence>MLFPVISLALSMLTLTQVASAHFTLDYPPTRGFDEDLEPKFCGGFDTPSETRTPFSLGNTTMTINNHHDSATVSVLIALDSDPTSFFQFSNGTTLPFAKSYFTVPKGINCFYVDLSTALKNQNIANGTLATLQVRFDGGDGDLFQCSDVILLSEDTTGVFNQTTCPATISTSATSSAAAQTQAHSSSAMSASAAATAAASASASASSRSAGFKTMSSSVLSGLIVGGLGLGLMIIS</sequence>
<keyword evidence="6" id="KW-0325">Glycoprotein</keyword>
<evidence type="ECO:0000256" key="2">
    <source>
        <dbReference type="ARBA" id="ARBA00022475"/>
    </source>
</evidence>
<evidence type="ECO:0000256" key="1">
    <source>
        <dbReference type="ARBA" id="ARBA00004609"/>
    </source>
</evidence>
<reference evidence="10" key="1">
    <citation type="journal article" date="2016" name="PLoS ONE">
        <title>The Involvement of Mig1 from Xanthophyllomyces dendrorhous in Catabolic Repression: An Active Mechanism Contributing to the Regulation of Carotenoid Production.</title>
        <authorList>
            <person name="Alcaino J."/>
            <person name="Bravo N."/>
            <person name="Cordova P."/>
            <person name="Marcoleta A.E."/>
            <person name="Contreras G."/>
            <person name="Barahona S."/>
            <person name="Sepulveda D."/>
            <person name="Fernandez-Lobato M."/>
            <person name="Baeza M."/>
            <person name="Cifuentes V."/>
        </authorList>
    </citation>
    <scope>NUCLEOTIDE SEQUENCE</scope>
    <source>
        <strain evidence="10">UCD 67-385</strain>
    </source>
</reference>
<dbReference type="EMBL" id="KX384936">
    <property type="protein sequence ID" value="AOR51873.1"/>
    <property type="molecule type" value="mRNA"/>
</dbReference>
<dbReference type="PANTHER" id="PTHR34992">
    <property type="entry name" value="HYPHAL ANASTAMOSIS-7 PROTEIN"/>
    <property type="match status" value="1"/>
</dbReference>
<feature type="chain" id="PRO_5008894777" evidence="8">
    <location>
        <begin position="22"/>
        <end position="236"/>
    </location>
</feature>
<keyword evidence="2" id="KW-1003">Cell membrane</keyword>
<name>A0A1C9U6D2_PHARH</name>
<dbReference type="InterPro" id="IPR046936">
    <property type="entry name" value="BIM1-like"/>
</dbReference>
<organism evidence="10">
    <name type="scientific">Phaffia rhodozyma</name>
    <name type="common">Yeast</name>
    <name type="synonym">Xanthophyllomyces dendrorhous</name>
    <dbReference type="NCBI Taxonomy" id="264483"/>
    <lineage>
        <taxon>Eukaryota</taxon>
        <taxon>Fungi</taxon>
        <taxon>Dikarya</taxon>
        <taxon>Basidiomycota</taxon>
        <taxon>Agaricomycotina</taxon>
        <taxon>Tremellomycetes</taxon>
        <taxon>Cystofilobasidiales</taxon>
        <taxon>Mrakiaceae</taxon>
        <taxon>Phaffia</taxon>
    </lineage>
</organism>
<evidence type="ECO:0000256" key="8">
    <source>
        <dbReference type="SAM" id="SignalP"/>
    </source>
</evidence>
<dbReference type="AlphaFoldDB" id="A0A1C9U6D2"/>
<accession>A0A1C9U6D2</accession>